<name>A0ABN8M310_9CNID</name>
<protein>
    <recommendedName>
        <fullName evidence="1">C-type lectin domain-containing protein</fullName>
    </recommendedName>
</protein>
<dbReference type="Pfam" id="PF00059">
    <property type="entry name" value="Lectin_C"/>
    <property type="match status" value="1"/>
</dbReference>
<reference evidence="2 3" key="1">
    <citation type="submission" date="2022-05" db="EMBL/GenBank/DDBJ databases">
        <authorList>
            <consortium name="Genoscope - CEA"/>
            <person name="William W."/>
        </authorList>
    </citation>
    <scope>NUCLEOTIDE SEQUENCE [LARGE SCALE GENOMIC DNA]</scope>
</reference>
<evidence type="ECO:0000313" key="3">
    <source>
        <dbReference type="Proteomes" id="UP001159427"/>
    </source>
</evidence>
<evidence type="ECO:0000313" key="2">
    <source>
        <dbReference type="EMBL" id="CAH3022699.1"/>
    </source>
</evidence>
<keyword evidence="3" id="KW-1185">Reference proteome</keyword>
<dbReference type="Gene3D" id="3.10.100.10">
    <property type="entry name" value="Mannose-Binding Protein A, subunit A"/>
    <property type="match status" value="1"/>
</dbReference>
<dbReference type="PROSITE" id="PS50041">
    <property type="entry name" value="C_TYPE_LECTIN_2"/>
    <property type="match status" value="1"/>
</dbReference>
<accession>A0ABN8M310</accession>
<feature type="domain" description="C-type lectin" evidence="1">
    <location>
        <begin position="81"/>
        <end position="187"/>
    </location>
</feature>
<gene>
    <name evidence="2" type="ORF">PEVE_00016404</name>
</gene>
<dbReference type="InterPro" id="IPR050111">
    <property type="entry name" value="C-type_lectin/snaclec_domain"/>
</dbReference>
<sequence length="193" mass="21933">MLNSTENPFILMKVQGYPCQKVCGAQLTEVEITTGADIPLEEGVNSAIEGTIKPDGTTSNQRVQMRYCYYQRKDYAKFASYELVEIPMKAHKAERECQNRRGHLASIHNQKENEDVRKLVGSGSKAWIGLKRKTVRNRPWVWTDGTELDFGDWEPDVTDNENYVSISGDDGSWEAKDKNPKLPFVCKVIKDCP</sequence>
<dbReference type="Proteomes" id="UP001159427">
    <property type="component" value="Unassembled WGS sequence"/>
</dbReference>
<dbReference type="InterPro" id="IPR001304">
    <property type="entry name" value="C-type_lectin-like"/>
</dbReference>
<organism evidence="2 3">
    <name type="scientific">Porites evermanni</name>
    <dbReference type="NCBI Taxonomy" id="104178"/>
    <lineage>
        <taxon>Eukaryota</taxon>
        <taxon>Metazoa</taxon>
        <taxon>Cnidaria</taxon>
        <taxon>Anthozoa</taxon>
        <taxon>Hexacorallia</taxon>
        <taxon>Scleractinia</taxon>
        <taxon>Fungiina</taxon>
        <taxon>Poritidae</taxon>
        <taxon>Porites</taxon>
    </lineage>
</organism>
<dbReference type="InterPro" id="IPR016186">
    <property type="entry name" value="C-type_lectin-like/link_sf"/>
</dbReference>
<evidence type="ECO:0000259" key="1">
    <source>
        <dbReference type="PROSITE" id="PS50041"/>
    </source>
</evidence>
<dbReference type="CDD" id="cd00037">
    <property type="entry name" value="CLECT"/>
    <property type="match status" value="1"/>
</dbReference>
<dbReference type="SMART" id="SM00034">
    <property type="entry name" value="CLECT"/>
    <property type="match status" value="1"/>
</dbReference>
<dbReference type="EMBL" id="CALNXI010000229">
    <property type="protein sequence ID" value="CAH3022699.1"/>
    <property type="molecule type" value="Genomic_DNA"/>
</dbReference>
<proteinExistence type="predicted"/>
<dbReference type="SUPFAM" id="SSF56436">
    <property type="entry name" value="C-type lectin-like"/>
    <property type="match status" value="1"/>
</dbReference>
<dbReference type="PANTHER" id="PTHR22803">
    <property type="entry name" value="MANNOSE, PHOSPHOLIPASE, LECTIN RECEPTOR RELATED"/>
    <property type="match status" value="1"/>
</dbReference>
<comment type="caution">
    <text evidence="2">The sequence shown here is derived from an EMBL/GenBank/DDBJ whole genome shotgun (WGS) entry which is preliminary data.</text>
</comment>
<dbReference type="InterPro" id="IPR016187">
    <property type="entry name" value="CTDL_fold"/>
</dbReference>